<protein>
    <recommendedName>
        <fullName evidence="2">histidine kinase</fullName>
        <ecNumber evidence="2">2.7.13.3</ecNumber>
    </recommendedName>
</protein>
<dbReference type="Gene3D" id="1.10.287.130">
    <property type="match status" value="1"/>
</dbReference>
<comment type="caution">
    <text evidence="7">The sequence shown here is derived from an EMBL/GenBank/DDBJ whole genome shotgun (WGS) entry which is preliminary data.</text>
</comment>
<dbReference type="InterPro" id="IPR004358">
    <property type="entry name" value="Sig_transdc_His_kin-like_C"/>
</dbReference>
<dbReference type="Pfam" id="PF08269">
    <property type="entry name" value="dCache_2"/>
    <property type="match status" value="1"/>
</dbReference>
<dbReference type="RefSeq" id="WP_345372379.1">
    <property type="nucleotide sequence ID" value="NZ_BAABJX010000037.1"/>
</dbReference>
<dbReference type="Gene3D" id="3.30.565.10">
    <property type="entry name" value="Histidine kinase-like ATPase, C-terminal domain"/>
    <property type="match status" value="1"/>
</dbReference>
<dbReference type="PANTHER" id="PTHR43065:SF50">
    <property type="entry name" value="HISTIDINE KINASE"/>
    <property type="match status" value="1"/>
</dbReference>
<keyword evidence="4" id="KW-0175">Coiled coil</keyword>
<keyword evidence="5" id="KW-0472">Membrane</keyword>
<evidence type="ECO:0000259" key="6">
    <source>
        <dbReference type="PROSITE" id="PS50109"/>
    </source>
</evidence>
<dbReference type="Proteomes" id="UP001500298">
    <property type="component" value="Unassembled WGS sequence"/>
</dbReference>
<gene>
    <name evidence="7" type="ORF">GCM10023331_25520</name>
</gene>
<accession>A0ABP9DFD9</accession>
<dbReference type="CDD" id="cd00082">
    <property type="entry name" value="HisKA"/>
    <property type="match status" value="1"/>
</dbReference>
<evidence type="ECO:0000313" key="7">
    <source>
        <dbReference type="EMBL" id="GAA4839211.1"/>
    </source>
</evidence>
<feature type="transmembrane region" description="Helical" evidence="5">
    <location>
        <begin position="350"/>
        <end position="368"/>
    </location>
</feature>
<organism evidence="7 8">
    <name type="scientific">Algivirga pacifica</name>
    <dbReference type="NCBI Taxonomy" id="1162670"/>
    <lineage>
        <taxon>Bacteria</taxon>
        <taxon>Pseudomonadati</taxon>
        <taxon>Bacteroidota</taxon>
        <taxon>Cytophagia</taxon>
        <taxon>Cytophagales</taxon>
        <taxon>Flammeovirgaceae</taxon>
        <taxon>Algivirga</taxon>
    </lineage>
</organism>
<dbReference type="PRINTS" id="PR00344">
    <property type="entry name" value="BCTRLSENSOR"/>
</dbReference>
<comment type="catalytic activity">
    <reaction evidence="1">
        <text>ATP + protein L-histidine = ADP + protein N-phospho-L-histidine.</text>
        <dbReference type="EC" id="2.7.13.3"/>
    </reaction>
</comment>
<dbReference type="SMART" id="SM00387">
    <property type="entry name" value="HATPase_c"/>
    <property type="match status" value="1"/>
</dbReference>
<dbReference type="SMART" id="SM00388">
    <property type="entry name" value="HisKA"/>
    <property type="match status" value="1"/>
</dbReference>
<dbReference type="InterPro" id="IPR036097">
    <property type="entry name" value="HisK_dim/P_sf"/>
</dbReference>
<dbReference type="InterPro" id="IPR004010">
    <property type="entry name" value="Double_Cache_2"/>
</dbReference>
<feature type="transmembrane region" description="Helical" evidence="5">
    <location>
        <begin position="16"/>
        <end position="37"/>
    </location>
</feature>
<dbReference type="EC" id="2.7.13.3" evidence="2"/>
<evidence type="ECO:0000256" key="1">
    <source>
        <dbReference type="ARBA" id="ARBA00000085"/>
    </source>
</evidence>
<dbReference type="PROSITE" id="PS50109">
    <property type="entry name" value="HIS_KIN"/>
    <property type="match status" value="1"/>
</dbReference>
<keyword evidence="5" id="KW-1133">Transmembrane helix</keyword>
<feature type="coiled-coil region" evidence="4">
    <location>
        <begin position="413"/>
        <end position="475"/>
    </location>
</feature>
<dbReference type="PANTHER" id="PTHR43065">
    <property type="entry name" value="SENSOR HISTIDINE KINASE"/>
    <property type="match status" value="1"/>
</dbReference>
<name>A0ABP9DFD9_9BACT</name>
<sequence>MTSKNPKNAVSLTRTIFLSAFSIALGAILLIVGIWSLKEIQAYQKEAETLRYDKIDRQKLVIRNQVNNAFNTLERERLHSLATVKKELKQETLRISLIAQNLFEHYSQKFSRTQQTRMIYEAIAPLGNQEALLQYSILDYQQKKIILDTSNPKLNNASFSEKQQPKHHHLYETALKEGEGLYFYKAPPSTVQEAYGVYAYFKTYAPLNIILVVQANMSTIEKRTKQEVLNKMATISFGDDGYIFAQEDNRQLLLQGKVMLDTAAYYNHFVLYDEEGNTHFLSDINNNTPDRFYYYKFYRPGQEQLVNKISYIRYYPHWNWTIGAGLYTDVVEQELAENAQNVRQRIYTDLLYIIITAIGLSILLWWRLQKTSHKVSLGLTEFSSFFRQASNEHVKINPKKLHYQEFQLLANMANEMLEEREKTKTELQLAYNEIQTSEEELRQQSESLQMTNEHLEKVLKDLKQTQNQLVHSEKMASIGQLTAGIAHEINNPINFVSANVDPLQQDIEDLLSLIEKVMEELQHTPDTEQWQQIKQFAEEIELETIQPEIVALLDGIREGAQRTKTIVMGLSAFARVDQGVYTPSNIEEGIESTLLILNNKIKKSNVCIQKDFSNIPPVECLPNKLNQVFMNILINAIQASSNNEGCVLITTRHLEQQQQVEIEIRDNGPGIPKDLQRKIFEPFFTTKEVGEGTGLGLSISYGIIEQHQGRIEVESQQGDDSYTAFRIILPLVQKTRS</sequence>
<keyword evidence="5" id="KW-0812">Transmembrane</keyword>
<dbReference type="InterPro" id="IPR005467">
    <property type="entry name" value="His_kinase_dom"/>
</dbReference>
<dbReference type="EMBL" id="BAABJX010000037">
    <property type="protein sequence ID" value="GAA4839211.1"/>
    <property type="molecule type" value="Genomic_DNA"/>
</dbReference>
<reference evidence="8" key="1">
    <citation type="journal article" date="2019" name="Int. J. Syst. Evol. Microbiol.">
        <title>The Global Catalogue of Microorganisms (GCM) 10K type strain sequencing project: providing services to taxonomists for standard genome sequencing and annotation.</title>
        <authorList>
            <consortium name="The Broad Institute Genomics Platform"/>
            <consortium name="The Broad Institute Genome Sequencing Center for Infectious Disease"/>
            <person name="Wu L."/>
            <person name="Ma J."/>
        </authorList>
    </citation>
    <scope>NUCLEOTIDE SEQUENCE [LARGE SCALE GENOMIC DNA]</scope>
    <source>
        <strain evidence="8">JCM 18326</strain>
    </source>
</reference>
<evidence type="ECO:0000256" key="4">
    <source>
        <dbReference type="SAM" id="Coils"/>
    </source>
</evidence>
<dbReference type="SUPFAM" id="SSF47384">
    <property type="entry name" value="Homodimeric domain of signal transducing histidine kinase"/>
    <property type="match status" value="1"/>
</dbReference>
<evidence type="ECO:0000256" key="3">
    <source>
        <dbReference type="ARBA" id="ARBA00022553"/>
    </source>
</evidence>
<evidence type="ECO:0000256" key="5">
    <source>
        <dbReference type="SAM" id="Phobius"/>
    </source>
</evidence>
<evidence type="ECO:0000313" key="8">
    <source>
        <dbReference type="Proteomes" id="UP001500298"/>
    </source>
</evidence>
<proteinExistence type="predicted"/>
<keyword evidence="3" id="KW-0597">Phosphoprotein</keyword>
<keyword evidence="8" id="KW-1185">Reference proteome</keyword>
<dbReference type="InterPro" id="IPR003594">
    <property type="entry name" value="HATPase_dom"/>
</dbReference>
<evidence type="ECO:0000256" key="2">
    <source>
        <dbReference type="ARBA" id="ARBA00012438"/>
    </source>
</evidence>
<feature type="domain" description="Histidine kinase" evidence="6">
    <location>
        <begin position="484"/>
        <end position="733"/>
    </location>
</feature>
<dbReference type="InterPro" id="IPR036890">
    <property type="entry name" value="HATPase_C_sf"/>
</dbReference>
<dbReference type="Gene3D" id="3.30.450.20">
    <property type="entry name" value="PAS domain"/>
    <property type="match status" value="2"/>
</dbReference>
<dbReference type="SUPFAM" id="SSF55874">
    <property type="entry name" value="ATPase domain of HSP90 chaperone/DNA topoisomerase II/histidine kinase"/>
    <property type="match status" value="1"/>
</dbReference>
<dbReference type="Pfam" id="PF02518">
    <property type="entry name" value="HATPase_c"/>
    <property type="match status" value="1"/>
</dbReference>
<dbReference type="InterPro" id="IPR003661">
    <property type="entry name" value="HisK_dim/P_dom"/>
</dbReference>